<protein>
    <recommendedName>
        <fullName evidence="4">Major facilitator superfamily (MFS) profile domain-containing protein</fullName>
    </recommendedName>
</protein>
<accession>A0ABT1QM96</accession>
<proteinExistence type="predicted"/>
<evidence type="ECO:0000313" key="3">
    <source>
        <dbReference type="Proteomes" id="UP001165498"/>
    </source>
</evidence>
<feature type="transmembrane region" description="Helical" evidence="1">
    <location>
        <begin position="41"/>
        <end position="64"/>
    </location>
</feature>
<keyword evidence="1" id="KW-0472">Membrane</keyword>
<dbReference type="Proteomes" id="UP001165498">
    <property type="component" value="Unassembled WGS sequence"/>
</dbReference>
<reference evidence="2" key="1">
    <citation type="submission" date="2022-07" db="EMBL/GenBank/DDBJ databases">
        <title>Tahibacter sp., a new gammaproteobacterium isolated from the silt sample collected at pig farm.</title>
        <authorList>
            <person name="Chen H."/>
        </authorList>
    </citation>
    <scope>NUCLEOTIDE SEQUENCE</scope>
    <source>
        <strain evidence="2">P2K</strain>
    </source>
</reference>
<evidence type="ECO:0000256" key="1">
    <source>
        <dbReference type="SAM" id="Phobius"/>
    </source>
</evidence>
<sequence>MPVLILLTVLFAAVGVSVFLVLMLMLIIGLNGMSGAAAQPWLIGAALILFVVPNLGAGSLLSLISRKLAGPGWSVLAASGWSALAFIAQLGLAALLWRGLR</sequence>
<keyword evidence="1" id="KW-1133">Transmembrane helix</keyword>
<evidence type="ECO:0000313" key="2">
    <source>
        <dbReference type="EMBL" id="MCQ4163659.1"/>
    </source>
</evidence>
<name>A0ABT1QM96_9GAMM</name>
<organism evidence="2 3">
    <name type="scientific">Tahibacter harae</name>
    <dbReference type="NCBI Taxonomy" id="2963937"/>
    <lineage>
        <taxon>Bacteria</taxon>
        <taxon>Pseudomonadati</taxon>
        <taxon>Pseudomonadota</taxon>
        <taxon>Gammaproteobacteria</taxon>
        <taxon>Lysobacterales</taxon>
        <taxon>Rhodanobacteraceae</taxon>
        <taxon>Tahibacter</taxon>
    </lineage>
</organism>
<feature type="transmembrane region" description="Helical" evidence="1">
    <location>
        <begin position="76"/>
        <end position="97"/>
    </location>
</feature>
<feature type="transmembrane region" description="Helical" evidence="1">
    <location>
        <begin position="6"/>
        <end position="29"/>
    </location>
</feature>
<dbReference type="RefSeq" id="WP_255911086.1">
    <property type="nucleotide sequence ID" value="NZ_JANFQO010000002.1"/>
</dbReference>
<dbReference type="EMBL" id="JANFQO010000002">
    <property type="protein sequence ID" value="MCQ4163659.1"/>
    <property type="molecule type" value="Genomic_DNA"/>
</dbReference>
<comment type="caution">
    <text evidence="2">The sequence shown here is derived from an EMBL/GenBank/DDBJ whole genome shotgun (WGS) entry which is preliminary data.</text>
</comment>
<keyword evidence="1" id="KW-0812">Transmembrane</keyword>
<evidence type="ECO:0008006" key="4">
    <source>
        <dbReference type="Google" id="ProtNLM"/>
    </source>
</evidence>
<keyword evidence="3" id="KW-1185">Reference proteome</keyword>
<gene>
    <name evidence="2" type="ORF">NM961_02935</name>
</gene>